<dbReference type="HAMAP" id="MF_00238">
    <property type="entry name" value="Cytidyl_kinase_type1"/>
    <property type="match status" value="1"/>
</dbReference>
<proteinExistence type="inferred from homology"/>
<keyword evidence="3" id="KW-0808">Transferase</keyword>
<dbReference type="SUPFAM" id="SSF52540">
    <property type="entry name" value="P-loop containing nucleoside triphosphate hydrolases"/>
    <property type="match status" value="1"/>
</dbReference>
<dbReference type="InterPro" id="IPR027417">
    <property type="entry name" value="P-loop_NTPase"/>
</dbReference>
<evidence type="ECO:0000256" key="3">
    <source>
        <dbReference type="ARBA" id="ARBA00022679"/>
    </source>
</evidence>
<evidence type="ECO:0000256" key="5">
    <source>
        <dbReference type="ARBA" id="ARBA00022777"/>
    </source>
</evidence>
<dbReference type="EMBL" id="MCGO01000039">
    <property type="protein sequence ID" value="ORY39567.1"/>
    <property type="molecule type" value="Genomic_DNA"/>
</dbReference>
<keyword evidence="11" id="KW-1185">Reference proteome</keyword>
<dbReference type="EC" id="2.7.4.25" evidence="2"/>
<dbReference type="OrthoDB" id="10263145at2759"/>
<evidence type="ECO:0000256" key="7">
    <source>
        <dbReference type="ARBA" id="ARBA00047615"/>
    </source>
</evidence>
<evidence type="ECO:0000256" key="8">
    <source>
        <dbReference type="ARBA" id="ARBA00048478"/>
    </source>
</evidence>
<keyword evidence="4" id="KW-0547">Nucleotide-binding</keyword>
<reference evidence="10 11" key="1">
    <citation type="submission" date="2016-07" db="EMBL/GenBank/DDBJ databases">
        <title>Pervasive Adenine N6-methylation of Active Genes in Fungi.</title>
        <authorList>
            <consortium name="DOE Joint Genome Institute"/>
            <person name="Mondo S.J."/>
            <person name="Dannebaum R.O."/>
            <person name="Kuo R.C."/>
            <person name="Labutti K."/>
            <person name="Haridas S."/>
            <person name="Kuo A."/>
            <person name="Salamov A."/>
            <person name="Ahrendt S.R."/>
            <person name="Lipzen A."/>
            <person name="Sullivan W."/>
            <person name="Andreopoulos W.B."/>
            <person name="Clum A."/>
            <person name="Lindquist E."/>
            <person name="Daum C."/>
            <person name="Ramamoorthy G.K."/>
            <person name="Gryganskyi A."/>
            <person name="Culley D."/>
            <person name="Magnuson J.K."/>
            <person name="James T.Y."/>
            <person name="O'Malley M.A."/>
            <person name="Stajich J.E."/>
            <person name="Spatafora J.W."/>
            <person name="Visel A."/>
            <person name="Grigoriev I.V."/>
        </authorList>
    </citation>
    <scope>NUCLEOTIDE SEQUENCE [LARGE SCALE GENOMIC DNA]</scope>
    <source>
        <strain evidence="10 11">JEL800</strain>
    </source>
</reference>
<feature type="domain" description="Cytidylate kinase" evidence="9">
    <location>
        <begin position="7"/>
        <end position="238"/>
    </location>
</feature>
<dbReference type="NCBIfam" id="TIGR00017">
    <property type="entry name" value="cmk"/>
    <property type="match status" value="1"/>
</dbReference>
<evidence type="ECO:0000313" key="10">
    <source>
        <dbReference type="EMBL" id="ORY39567.1"/>
    </source>
</evidence>
<dbReference type="Pfam" id="PF02224">
    <property type="entry name" value="Cytidylate_kin"/>
    <property type="match status" value="1"/>
</dbReference>
<dbReference type="InterPro" id="IPR003136">
    <property type="entry name" value="Cytidylate_kin"/>
</dbReference>
<evidence type="ECO:0000256" key="1">
    <source>
        <dbReference type="ARBA" id="ARBA00009427"/>
    </source>
</evidence>
<dbReference type="PANTHER" id="PTHR21299">
    <property type="entry name" value="CYTIDYLATE KINASE/PANTOATE-BETA-ALANINE LIGASE"/>
    <property type="match status" value="1"/>
</dbReference>
<dbReference type="InterPro" id="IPR011994">
    <property type="entry name" value="Cytidylate_kinase_dom"/>
</dbReference>
<dbReference type="GO" id="GO:0036431">
    <property type="term" value="F:dCMP kinase activity"/>
    <property type="evidence" value="ECO:0007669"/>
    <property type="project" value="InterPro"/>
</dbReference>
<comment type="caution">
    <text evidence="10">The sequence shown here is derived from an EMBL/GenBank/DDBJ whole genome shotgun (WGS) entry which is preliminary data.</text>
</comment>
<keyword evidence="6" id="KW-0067">ATP-binding</keyword>
<dbReference type="STRING" id="329046.A0A1Y2BY40"/>
<protein>
    <recommendedName>
        <fullName evidence="2">(d)CMP kinase</fullName>
        <ecNumber evidence="2">2.7.4.25</ecNumber>
    </recommendedName>
</protein>
<dbReference type="GO" id="GO:0005829">
    <property type="term" value="C:cytosol"/>
    <property type="evidence" value="ECO:0007669"/>
    <property type="project" value="TreeGrafter"/>
</dbReference>
<comment type="catalytic activity">
    <reaction evidence="7">
        <text>dCMP + ATP = dCDP + ADP</text>
        <dbReference type="Rhea" id="RHEA:25094"/>
        <dbReference type="ChEBI" id="CHEBI:30616"/>
        <dbReference type="ChEBI" id="CHEBI:57566"/>
        <dbReference type="ChEBI" id="CHEBI:58593"/>
        <dbReference type="ChEBI" id="CHEBI:456216"/>
        <dbReference type="EC" id="2.7.4.25"/>
    </reaction>
</comment>
<dbReference type="PANTHER" id="PTHR21299:SF2">
    <property type="entry name" value="CYTIDYLATE KINASE"/>
    <property type="match status" value="1"/>
</dbReference>
<dbReference type="AlphaFoldDB" id="A0A1Y2BY40"/>
<evidence type="ECO:0000256" key="2">
    <source>
        <dbReference type="ARBA" id="ARBA00012906"/>
    </source>
</evidence>
<comment type="catalytic activity">
    <reaction evidence="8">
        <text>CMP + ATP = CDP + ADP</text>
        <dbReference type="Rhea" id="RHEA:11600"/>
        <dbReference type="ChEBI" id="CHEBI:30616"/>
        <dbReference type="ChEBI" id="CHEBI:58069"/>
        <dbReference type="ChEBI" id="CHEBI:60377"/>
        <dbReference type="ChEBI" id="CHEBI:456216"/>
        <dbReference type="EC" id="2.7.4.25"/>
    </reaction>
</comment>
<dbReference type="CDD" id="cd02020">
    <property type="entry name" value="CMPK"/>
    <property type="match status" value="1"/>
</dbReference>
<gene>
    <name evidence="10" type="ORF">BCR33DRAFT_391595</name>
</gene>
<evidence type="ECO:0000256" key="6">
    <source>
        <dbReference type="ARBA" id="ARBA00022840"/>
    </source>
</evidence>
<accession>A0A1Y2BY40</accession>
<evidence type="ECO:0000313" key="11">
    <source>
        <dbReference type="Proteomes" id="UP000193642"/>
    </source>
</evidence>
<dbReference type="Proteomes" id="UP000193642">
    <property type="component" value="Unassembled WGS sequence"/>
</dbReference>
<dbReference type="GO" id="GO:0015949">
    <property type="term" value="P:nucleobase-containing small molecule interconversion"/>
    <property type="evidence" value="ECO:0007669"/>
    <property type="project" value="TreeGrafter"/>
</dbReference>
<evidence type="ECO:0000256" key="4">
    <source>
        <dbReference type="ARBA" id="ARBA00022741"/>
    </source>
</evidence>
<name>A0A1Y2BY40_9FUNG</name>
<organism evidence="10 11">
    <name type="scientific">Rhizoclosmatium globosum</name>
    <dbReference type="NCBI Taxonomy" id="329046"/>
    <lineage>
        <taxon>Eukaryota</taxon>
        <taxon>Fungi</taxon>
        <taxon>Fungi incertae sedis</taxon>
        <taxon>Chytridiomycota</taxon>
        <taxon>Chytridiomycota incertae sedis</taxon>
        <taxon>Chytridiomycetes</taxon>
        <taxon>Chytridiales</taxon>
        <taxon>Chytriomycetaceae</taxon>
        <taxon>Rhizoclosmatium</taxon>
    </lineage>
</organism>
<dbReference type="Gene3D" id="3.40.50.300">
    <property type="entry name" value="P-loop containing nucleotide triphosphate hydrolases"/>
    <property type="match status" value="1"/>
</dbReference>
<dbReference type="GO" id="GO:0005524">
    <property type="term" value="F:ATP binding"/>
    <property type="evidence" value="ECO:0007669"/>
    <property type="project" value="UniProtKB-KW"/>
</dbReference>
<keyword evidence="5 10" id="KW-0418">Kinase</keyword>
<sequence>MKRPFQVAIDGVASTGKSQTAKRLARLLPGFVHVDSGAMYRAVALKALNLNLDPSANTGKADIAAVASHIDLQFEAAPPGSDAPQTVLLDGVDVTADIRSREVARSVSAVAAIGDVRKVLVTMQQKLANTPGANGVVMEGRDIGAEVLPTAELKIFLDGSVDIRAKRRLNEMKASAEKEGKPFTATLSELIEDVKARDHADYTRQISPLRKADGAVVIDTSFLSMDDQVDLVLDLVKQRLKK</sequence>
<evidence type="ECO:0000259" key="9">
    <source>
        <dbReference type="Pfam" id="PF02224"/>
    </source>
</evidence>
<comment type="similarity">
    <text evidence="1">Belongs to the cytidylate kinase family. Type 1 subfamily.</text>
</comment>